<evidence type="ECO:0000313" key="3">
    <source>
        <dbReference type="Proteomes" id="UP001153954"/>
    </source>
</evidence>
<sequence>MNSSHQMFNLDKLIGRKNFTTCCKTAKEVGNNLQRAFDDNGLTRRVVLLKDLVNSTLESSGNVESYVNKIMTTAHKLRNIGFEVNDEWLGTLMLADLPDVYAPMIMGLESSGATISADLIKTKLLQEVRSADTSAALYVSSKSKKQHQRQPLQIKTKGPRCYSCNGYGHFSKFCTSTKKVNRTETEKGKKDTGFIAAFSAFSGDNYNKWFMDSGASMNMTGNRQWMYNVTEPPVNKVIVANKEPLSVKGIGYTDVKLAQEQAGFRKGYSTVDHIHTVRQIIQKTEEYNQPLCMAFVDYEKAFDSIETWAVLDSLQRCHIDWRYIEVLRCMYGAAKMTVHIQDQQTRPIFLRRGVRQGDVISPKLFTTALEDVFKTLDWGGRGISVNGDYISHLRFADDIVIFAETLEELGQMLSSLNESSRRVGLGMNLDKTKVMFNKHVIPRPVSVDGILLEVVQDYIYLGHTIQLGRNNFEKEAERRIQLGWAAFGGLRRVFTSKIPQSLKTKVFEQCVLPVLTYGAETWTLTKGLVHRFKVAQRAMERAMLGVSLKDRIRNETIRERTKVTDVAQRISTLKWQWAGHLCRRTDGRWSRRVLEWRPRIGKRSVGRPPTRWTDDLRRIAGVGWMRIAESRDVWRELGEAYVQQWTAIG</sequence>
<protein>
    <recommendedName>
        <fullName evidence="1">Reverse transcriptase domain-containing protein</fullName>
    </recommendedName>
</protein>
<dbReference type="GO" id="GO:0004190">
    <property type="term" value="F:aspartic-type endopeptidase activity"/>
    <property type="evidence" value="ECO:0007669"/>
    <property type="project" value="UniProtKB-KW"/>
</dbReference>
<dbReference type="PROSITE" id="PS50878">
    <property type="entry name" value="RT_POL"/>
    <property type="match status" value="1"/>
</dbReference>
<proteinExistence type="predicted"/>
<name>A0AAU9VG24_EUPED</name>
<feature type="domain" description="Reverse transcriptase" evidence="1">
    <location>
        <begin position="221"/>
        <end position="465"/>
    </location>
</feature>
<dbReference type="GO" id="GO:0071897">
    <property type="term" value="P:DNA biosynthetic process"/>
    <property type="evidence" value="ECO:0007669"/>
    <property type="project" value="UniProtKB-ARBA"/>
</dbReference>
<dbReference type="InterPro" id="IPR043502">
    <property type="entry name" value="DNA/RNA_pol_sf"/>
</dbReference>
<dbReference type="Pfam" id="PF00078">
    <property type="entry name" value="RVT_1"/>
    <property type="match status" value="1"/>
</dbReference>
<dbReference type="EMBL" id="CAKOGL010000055">
    <property type="protein sequence ID" value="CAH2109106.1"/>
    <property type="molecule type" value="Genomic_DNA"/>
</dbReference>
<dbReference type="Proteomes" id="UP001153954">
    <property type="component" value="Unassembled WGS sequence"/>
</dbReference>
<evidence type="ECO:0000313" key="2">
    <source>
        <dbReference type="EMBL" id="CAH2109106.1"/>
    </source>
</evidence>
<dbReference type="PANTHER" id="PTHR47027:SF20">
    <property type="entry name" value="REVERSE TRANSCRIPTASE-LIKE PROTEIN WITH RNA-DIRECTED DNA POLYMERASE DOMAIN"/>
    <property type="match status" value="1"/>
</dbReference>
<comment type="caution">
    <text evidence="2">The sequence shown here is derived from an EMBL/GenBank/DDBJ whole genome shotgun (WGS) entry which is preliminary data.</text>
</comment>
<evidence type="ECO:0000259" key="1">
    <source>
        <dbReference type="PROSITE" id="PS50878"/>
    </source>
</evidence>
<dbReference type="InterPro" id="IPR043128">
    <property type="entry name" value="Rev_trsase/Diguanyl_cyclase"/>
</dbReference>
<gene>
    <name evidence="2" type="ORF">EEDITHA_LOCUS22974</name>
</gene>
<dbReference type="AlphaFoldDB" id="A0AAU9VG24"/>
<dbReference type="CDD" id="cd01650">
    <property type="entry name" value="RT_nLTR_like"/>
    <property type="match status" value="1"/>
</dbReference>
<reference evidence="2" key="1">
    <citation type="submission" date="2022-03" db="EMBL/GenBank/DDBJ databases">
        <authorList>
            <person name="Tunstrom K."/>
        </authorList>
    </citation>
    <scope>NUCLEOTIDE SEQUENCE</scope>
</reference>
<dbReference type="PANTHER" id="PTHR47027">
    <property type="entry name" value="REVERSE TRANSCRIPTASE DOMAIN-CONTAINING PROTEIN"/>
    <property type="match status" value="1"/>
</dbReference>
<dbReference type="SUPFAM" id="SSF56672">
    <property type="entry name" value="DNA/RNA polymerases"/>
    <property type="match status" value="1"/>
</dbReference>
<keyword evidence="3" id="KW-1185">Reference proteome</keyword>
<accession>A0AAU9VG24</accession>
<organism evidence="2 3">
    <name type="scientific">Euphydryas editha</name>
    <name type="common">Edith's checkerspot</name>
    <dbReference type="NCBI Taxonomy" id="104508"/>
    <lineage>
        <taxon>Eukaryota</taxon>
        <taxon>Metazoa</taxon>
        <taxon>Ecdysozoa</taxon>
        <taxon>Arthropoda</taxon>
        <taxon>Hexapoda</taxon>
        <taxon>Insecta</taxon>
        <taxon>Pterygota</taxon>
        <taxon>Neoptera</taxon>
        <taxon>Endopterygota</taxon>
        <taxon>Lepidoptera</taxon>
        <taxon>Glossata</taxon>
        <taxon>Ditrysia</taxon>
        <taxon>Papilionoidea</taxon>
        <taxon>Nymphalidae</taxon>
        <taxon>Nymphalinae</taxon>
        <taxon>Euphydryas</taxon>
    </lineage>
</organism>
<dbReference type="Gene3D" id="3.30.70.270">
    <property type="match status" value="1"/>
</dbReference>
<dbReference type="Pfam" id="PF14223">
    <property type="entry name" value="Retrotran_gag_2"/>
    <property type="match status" value="1"/>
</dbReference>
<dbReference type="InterPro" id="IPR000477">
    <property type="entry name" value="RT_dom"/>
</dbReference>